<evidence type="ECO:0000313" key="2">
    <source>
        <dbReference type="EMBL" id="KNE89005.1"/>
    </source>
</evidence>
<reference evidence="3" key="1">
    <citation type="submission" date="2014-03" db="EMBL/GenBank/DDBJ databases">
        <title>The Genome Sequence of Puccinia striiformis f. sp. tritici PST-78.</title>
        <authorList>
            <consortium name="The Broad Institute Genome Sequencing Platform"/>
            <person name="Cuomo C."/>
            <person name="Hulbert S."/>
            <person name="Chen X."/>
            <person name="Walker B."/>
            <person name="Young S.K."/>
            <person name="Zeng Q."/>
            <person name="Gargeya S."/>
            <person name="Fitzgerald M."/>
            <person name="Haas B."/>
            <person name="Abouelleil A."/>
            <person name="Alvarado L."/>
            <person name="Arachchi H.M."/>
            <person name="Berlin A.M."/>
            <person name="Chapman S.B."/>
            <person name="Goldberg J."/>
            <person name="Griggs A."/>
            <person name="Gujja S."/>
            <person name="Hansen M."/>
            <person name="Howarth C."/>
            <person name="Imamovic A."/>
            <person name="Larimer J."/>
            <person name="McCowan C."/>
            <person name="Montmayeur A."/>
            <person name="Murphy C."/>
            <person name="Neiman D."/>
            <person name="Pearson M."/>
            <person name="Priest M."/>
            <person name="Roberts A."/>
            <person name="Saif S."/>
            <person name="Shea T."/>
            <person name="Sisk P."/>
            <person name="Sykes S."/>
            <person name="Wortman J."/>
            <person name="Nusbaum C."/>
            <person name="Birren B."/>
        </authorList>
    </citation>
    <scope>NUCLEOTIDE SEQUENCE [LARGE SCALE GENOMIC DNA]</scope>
    <source>
        <strain evidence="3">race PST-78</strain>
    </source>
</reference>
<feature type="compositionally biased region" description="Basic and acidic residues" evidence="1">
    <location>
        <begin position="370"/>
        <end position="381"/>
    </location>
</feature>
<feature type="region of interest" description="Disordered" evidence="1">
    <location>
        <begin position="299"/>
        <end position="387"/>
    </location>
</feature>
<feature type="region of interest" description="Disordered" evidence="1">
    <location>
        <begin position="201"/>
        <end position="229"/>
    </location>
</feature>
<name>A0A0L0UPW6_9BASI</name>
<evidence type="ECO:0000256" key="1">
    <source>
        <dbReference type="SAM" id="MobiDB-lite"/>
    </source>
</evidence>
<feature type="compositionally biased region" description="Low complexity" evidence="1">
    <location>
        <begin position="351"/>
        <end position="369"/>
    </location>
</feature>
<dbReference type="Proteomes" id="UP000054564">
    <property type="component" value="Unassembled WGS sequence"/>
</dbReference>
<feature type="compositionally biased region" description="Polar residues" evidence="1">
    <location>
        <begin position="332"/>
        <end position="350"/>
    </location>
</feature>
<dbReference type="EMBL" id="AJIL01000594">
    <property type="protein sequence ID" value="KNE89005.1"/>
    <property type="molecule type" value="Genomic_DNA"/>
</dbReference>
<protein>
    <submittedName>
        <fullName evidence="2">Uncharacterized protein</fullName>
    </submittedName>
</protein>
<proteinExistence type="predicted"/>
<evidence type="ECO:0000313" key="3">
    <source>
        <dbReference type="Proteomes" id="UP000054564"/>
    </source>
</evidence>
<dbReference type="OrthoDB" id="2508363at2759"/>
<comment type="caution">
    <text evidence="2">The sequence shown here is derived from an EMBL/GenBank/DDBJ whole genome shotgun (WGS) entry which is preliminary data.</text>
</comment>
<gene>
    <name evidence="2" type="ORF">PSTG_17540</name>
</gene>
<keyword evidence="3" id="KW-1185">Reference proteome</keyword>
<organism evidence="2 3">
    <name type="scientific">Puccinia striiformis f. sp. tritici PST-78</name>
    <dbReference type="NCBI Taxonomy" id="1165861"/>
    <lineage>
        <taxon>Eukaryota</taxon>
        <taxon>Fungi</taxon>
        <taxon>Dikarya</taxon>
        <taxon>Basidiomycota</taxon>
        <taxon>Pucciniomycotina</taxon>
        <taxon>Pucciniomycetes</taxon>
        <taxon>Pucciniales</taxon>
        <taxon>Pucciniaceae</taxon>
        <taxon>Puccinia</taxon>
    </lineage>
</organism>
<feature type="non-terminal residue" evidence="2">
    <location>
        <position position="1"/>
    </location>
</feature>
<sequence length="410" mass="46872">DTNPPPLSNEQITHHLLHPLTSDERLNGIIKTVLADQELKLDQQINFNRSLREYQANKKKYKPTQVDKRTSPVPEVTGNVHLDKHLAKTSITNKPVDKKEKTTKRKVLPLDSPFGGSTISSFTTKPYFKDLKPTENFSSLVLKTIACKPALPILSDSEDELDEDLVIPTLNPSTLIPNDVPSKLNGPIKVLRTPKETIKHPGSLGIIREPLSSDESQASSKMESESESKDEIPEAEIIWILIKKQVKIHAKYLKATSNDDNKIILDQAQQNQLVLQKLIPNKEIKSYVKGWNPWIEKKKVFPAPPKNKKRPKSDKRNHPRQSGSNRPDRTHSNYNRDQTCSNNNRNQICANTSRNQSRSNNNNPQQAHSNNRENNKRHREESEDLEDKVRWAKVHRATAVLRAFFRHTKR</sequence>
<feature type="compositionally biased region" description="Basic residues" evidence="1">
    <location>
        <begin position="306"/>
        <end position="319"/>
    </location>
</feature>
<dbReference type="AlphaFoldDB" id="A0A0L0UPW6"/>
<accession>A0A0L0UPW6</accession>